<dbReference type="Gene3D" id="2.60.40.10">
    <property type="entry name" value="Immunoglobulins"/>
    <property type="match status" value="1"/>
</dbReference>
<proteinExistence type="predicted"/>
<evidence type="ECO:0000256" key="1">
    <source>
        <dbReference type="SAM" id="MobiDB-lite"/>
    </source>
</evidence>
<dbReference type="AlphaFoldDB" id="A0A6F8ZIH7"/>
<dbReference type="KEGG" id="hfv:R50_2101"/>
<dbReference type="EMBL" id="LR778114">
    <property type="protein sequence ID" value="CAB1129598.1"/>
    <property type="molecule type" value="Genomic_DNA"/>
</dbReference>
<gene>
    <name evidence="2" type="ORF">R50_2101</name>
</gene>
<evidence type="ECO:0008006" key="4">
    <source>
        <dbReference type="Google" id="ProtNLM"/>
    </source>
</evidence>
<sequence length="213" mass="23290">MWFFSSCRRAGGSALKGSIRHDRLRLAWRPARLLAVLTGLETAGCGPSAPASDHARTTAVPRHRPPTHTAVPSWPATPPPPPDPGRVRRLPPRLAVTARQPAAPMPASMTLVQGPVGTVVTLSGSGFGTVAGRVTFTPNNGGSAAGYPAVIRSWWPWLVWTRTNGRLTRLRSCPRRPCRRGGATLPCAMRMRRPRLKAIRSRPPRRKQCWRRA</sequence>
<organism evidence="2 3">
    <name type="scientific">Candidatus Hydrogenisulfobacillus filiaventi</name>
    <dbReference type="NCBI Taxonomy" id="2707344"/>
    <lineage>
        <taxon>Bacteria</taxon>
        <taxon>Bacillati</taxon>
        <taxon>Bacillota</taxon>
        <taxon>Clostridia</taxon>
        <taxon>Eubacteriales</taxon>
        <taxon>Clostridiales Family XVII. Incertae Sedis</taxon>
        <taxon>Candidatus Hydrogenisulfobacillus</taxon>
    </lineage>
</organism>
<reference evidence="2 3" key="1">
    <citation type="submission" date="2020-02" db="EMBL/GenBank/DDBJ databases">
        <authorList>
            <person name="Hogendoorn C."/>
        </authorList>
    </citation>
    <scope>NUCLEOTIDE SEQUENCE [LARGE SCALE GENOMIC DNA]</scope>
    <source>
        <strain evidence="2">R501</strain>
    </source>
</reference>
<protein>
    <recommendedName>
        <fullName evidence="4">IPT/TIG domain-containing protein</fullName>
    </recommendedName>
</protein>
<feature type="region of interest" description="Disordered" evidence="1">
    <location>
        <begin position="44"/>
        <end position="87"/>
    </location>
</feature>
<dbReference type="InterPro" id="IPR013783">
    <property type="entry name" value="Ig-like_fold"/>
</dbReference>
<name>A0A6F8ZIH7_9FIRM</name>
<accession>A0A6F8ZIH7</accession>
<keyword evidence="3" id="KW-1185">Reference proteome</keyword>
<evidence type="ECO:0000313" key="2">
    <source>
        <dbReference type="EMBL" id="CAB1129598.1"/>
    </source>
</evidence>
<dbReference type="Proteomes" id="UP000503399">
    <property type="component" value="Chromosome"/>
</dbReference>
<evidence type="ECO:0000313" key="3">
    <source>
        <dbReference type="Proteomes" id="UP000503399"/>
    </source>
</evidence>
<feature type="compositionally biased region" description="Pro residues" evidence="1">
    <location>
        <begin position="75"/>
        <end position="84"/>
    </location>
</feature>